<evidence type="ECO:0000256" key="1">
    <source>
        <dbReference type="SAM" id="Phobius"/>
    </source>
</evidence>
<keyword evidence="3" id="KW-1185">Reference proteome</keyword>
<keyword evidence="1" id="KW-0812">Transmembrane</keyword>
<keyword evidence="1" id="KW-0472">Membrane</keyword>
<proteinExistence type="predicted"/>
<organism evidence="2 3">
    <name type="scientific">Pseudoalteromonas marina</name>
    <dbReference type="NCBI Taxonomy" id="267375"/>
    <lineage>
        <taxon>Bacteria</taxon>
        <taxon>Pseudomonadati</taxon>
        <taxon>Pseudomonadota</taxon>
        <taxon>Gammaproteobacteria</taxon>
        <taxon>Alteromonadales</taxon>
        <taxon>Pseudoalteromonadaceae</taxon>
        <taxon>Pseudoalteromonas</taxon>
    </lineage>
</organism>
<dbReference type="Pfam" id="PF05359">
    <property type="entry name" value="DUF748"/>
    <property type="match status" value="1"/>
</dbReference>
<name>A0ABT9FAR4_9GAMM</name>
<accession>A0ABT9FAR4</accession>
<dbReference type="InterPro" id="IPR008023">
    <property type="entry name" value="DUF748"/>
</dbReference>
<sequence>MALITKVTQAKWFTSFVLVIVLLLIFRVGAPHAIQYYVNQQIKDTQGITGHVGDVDLYLYRGAYAIDGIKIYAKEDNLAAKPLLSVATLNFSLSWLALLKGNLVTNMQFTHPEIVVYDKAPNKTEQNKQVKNETTWVGLANNLVPFSIDTLSIDNGKVSLVNATSEGDKPTYISNIDAEIKNITNAQNLTKTLVTSLNVEGDLMGEAALSLKGQLDPFSEKANFDFNVEVQRFSVKHLETVFKVYTPIDIEAGGIDGAMELAAKDNVLNGYAKAGVYNLSVFSWREDIEKDDDGLFTAIFEGSIDILSELLENDESELVAARIPIDGTLNNTDISTFQAVVSVLKNAFLEAFKMEVDDVISFETVESTSDE</sequence>
<gene>
    <name evidence="2" type="ORF">Q8W34_03780</name>
</gene>
<reference evidence="2" key="1">
    <citation type="submission" date="2023-07" db="EMBL/GenBank/DDBJ databases">
        <title>Genome content predicts the carbon catabolic preferences of heterotrophic bacteria.</title>
        <authorList>
            <person name="Gralka M."/>
        </authorList>
    </citation>
    <scope>NUCLEOTIDE SEQUENCE</scope>
    <source>
        <strain evidence="2">4G09</strain>
    </source>
</reference>
<dbReference type="EMBL" id="JAUYVT010000002">
    <property type="protein sequence ID" value="MDP2563735.1"/>
    <property type="molecule type" value="Genomic_DNA"/>
</dbReference>
<evidence type="ECO:0000313" key="2">
    <source>
        <dbReference type="EMBL" id="MDP2563735.1"/>
    </source>
</evidence>
<evidence type="ECO:0000313" key="3">
    <source>
        <dbReference type="Proteomes" id="UP001177212"/>
    </source>
</evidence>
<feature type="transmembrane region" description="Helical" evidence="1">
    <location>
        <begin position="12"/>
        <end position="30"/>
    </location>
</feature>
<dbReference type="Proteomes" id="UP001177212">
    <property type="component" value="Unassembled WGS sequence"/>
</dbReference>
<dbReference type="RefSeq" id="WP_305471250.1">
    <property type="nucleotide sequence ID" value="NZ_JAUYVT010000002.1"/>
</dbReference>
<protein>
    <submittedName>
        <fullName evidence="2">DUF748 domain-containing protein</fullName>
    </submittedName>
</protein>
<comment type="caution">
    <text evidence="2">The sequence shown here is derived from an EMBL/GenBank/DDBJ whole genome shotgun (WGS) entry which is preliminary data.</text>
</comment>
<keyword evidence="1" id="KW-1133">Transmembrane helix</keyword>